<organism evidence="2 3">
    <name type="scientific">Clostridium botulinum B2 450</name>
    <dbReference type="NCBI Taxonomy" id="1379739"/>
    <lineage>
        <taxon>Bacteria</taxon>
        <taxon>Bacillati</taxon>
        <taxon>Bacillota</taxon>
        <taxon>Clostridia</taxon>
        <taxon>Eubacteriales</taxon>
        <taxon>Clostridiaceae</taxon>
        <taxon>Clostridium</taxon>
    </lineage>
</organism>
<comment type="caution">
    <text evidence="2">The sequence shown here is derived from an EMBL/GenBank/DDBJ whole genome shotgun (WGS) entry which is preliminary data.</text>
</comment>
<dbReference type="GO" id="GO:0005886">
    <property type="term" value="C:plasma membrane"/>
    <property type="evidence" value="ECO:0007669"/>
    <property type="project" value="UniProtKB-SubCell"/>
</dbReference>
<dbReference type="PANTHER" id="PTHR37305">
    <property type="entry name" value="INTEGRAL MEMBRANE PROTEIN-RELATED"/>
    <property type="match status" value="1"/>
</dbReference>
<sequence>MKSLFRNPLFYKEWKNSKWICLLMTLILFWDKPNNVLEQISYQKYSMLIDKDFVLDKMWFNQCLLGWNSGKLILILGVIALFSILLFKGEKQSSTCDLLHSMPFTRKDIILSKIKVGILTVAIPFFINFTIMTVLYFNNKPHIGTSYLDIPKFYSINLLFCLFFFIFLTFMQSLVGQYFAATIVAPITLYVPYIVVGYVVDLIRLSQNLQYESPRLMALEKFVRNLYIYGIVDTKGLERIEKAPNGEEIRNTYKFIYENFDIKIMVLIVLIVIFSILAVIIYNKVKLERINQLIIFKPVETAFKLGVGICVGMIFSQMFGYPKGPEPVTNMPLIYITLLIGTIIGYFISKLVIKFCSK</sequence>
<proteinExistence type="predicted"/>
<dbReference type="Pfam" id="PF12679">
    <property type="entry name" value="ABC2_membrane_2"/>
    <property type="match status" value="1"/>
</dbReference>
<feature type="transmembrane region" description="Helical" evidence="1">
    <location>
        <begin position="116"/>
        <end position="137"/>
    </location>
</feature>
<evidence type="ECO:0000313" key="2">
    <source>
        <dbReference type="EMBL" id="KIS24584.1"/>
    </source>
</evidence>
<dbReference type="RefSeq" id="WP_003484274.1">
    <property type="nucleotide sequence ID" value="NZ_JXSU01000007.1"/>
</dbReference>
<feature type="transmembrane region" description="Helical" evidence="1">
    <location>
        <begin position="262"/>
        <end position="282"/>
    </location>
</feature>
<evidence type="ECO:0000313" key="3">
    <source>
        <dbReference type="Proteomes" id="UP000032250"/>
    </source>
</evidence>
<feature type="transmembrane region" description="Helical" evidence="1">
    <location>
        <begin position="302"/>
        <end position="321"/>
    </location>
</feature>
<dbReference type="GO" id="GO:0140359">
    <property type="term" value="F:ABC-type transporter activity"/>
    <property type="evidence" value="ECO:0007669"/>
    <property type="project" value="InterPro"/>
</dbReference>
<keyword evidence="1" id="KW-0472">Membrane</keyword>
<feature type="transmembrane region" description="Helical" evidence="1">
    <location>
        <begin position="65"/>
        <end position="87"/>
    </location>
</feature>
<dbReference type="Proteomes" id="UP000032250">
    <property type="component" value="Unassembled WGS sequence"/>
</dbReference>
<keyword evidence="1" id="KW-1133">Transmembrane helix</keyword>
<dbReference type="OrthoDB" id="1911186at2"/>
<dbReference type="EMBL" id="JXSU01000007">
    <property type="protein sequence ID" value="KIS24584.1"/>
    <property type="molecule type" value="Genomic_DNA"/>
</dbReference>
<feature type="transmembrane region" description="Helical" evidence="1">
    <location>
        <begin position="333"/>
        <end position="353"/>
    </location>
</feature>
<accession>A0A0D1AND4</accession>
<feature type="transmembrane region" description="Helical" evidence="1">
    <location>
        <begin position="153"/>
        <end position="171"/>
    </location>
</feature>
<dbReference type="HOGENOM" id="CLU_775461_0_0_9"/>
<dbReference type="PANTHER" id="PTHR37305:SF1">
    <property type="entry name" value="MEMBRANE PROTEIN"/>
    <property type="match status" value="1"/>
</dbReference>
<name>A0A0D1AND4_CLOBO</name>
<protein>
    <submittedName>
        <fullName evidence="2">ABC transporter permease</fullName>
    </submittedName>
</protein>
<evidence type="ECO:0000256" key="1">
    <source>
        <dbReference type="SAM" id="Phobius"/>
    </source>
</evidence>
<dbReference type="PATRIC" id="fig|1379739.3.peg.3134"/>
<reference evidence="2 3" key="1">
    <citation type="submission" date="2014-06" db="EMBL/GenBank/DDBJ databases">
        <title>Genome characterization of distinct group I Clostridium botulinum lineages.</title>
        <authorList>
            <person name="Giordani F."/>
            <person name="Anselmo A."/>
            <person name="Fillo S."/>
            <person name="Palozzi A.M."/>
            <person name="Fortunato A."/>
            <person name="Gentile B."/>
            <person name="Ciammaruconi A."/>
            <person name="Anniballi F."/>
            <person name="De Medici D."/>
            <person name="Lista F."/>
        </authorList>
    </citation>
    <scope>NUCLEOTIDE SEQUENCE [LARGE SCALE GENOMIC DNA]</scope>
    <source>
        <strain evidence="2 3">B2 450</strain>
    </source>
</reference>
<feature type="transmembrane region" description="Helical" evidence="1">
    <location>
        <begin position="178"/>
        <end position="200"/>
    </location>
</feature>
<keyword evidence="1" id="KW-0812">Transmembrane</keyword>
<dbReference type="AlphaFoldDB" id="A0A0D1AND4"/>
<gene>
    <name evidence="2" type="ORF">N495_13720</name>
</gene>